<keyword evidence="6" id="KW-1185">Reference proteome</keyword>
<dbReference type="InterPro" id="IPR044925">
    <property type="entry name" value="His-Me_finger_sf"/>
</dbReference>
<accession>A0ABU7G9M5</accession>
<protein>
    <submittedName>
        <fullName evidence="5">Endonuclease</fullName>
    </submittedName>
</protein>
<name>A0ABU7G9M5_9ALTE</name>
<dbReference type="SUPFAM" id="SSF54060">
    <property type="entry name" value="His-Me finger endonucleases"/>
    <property type="match status" value="1"/>
</dbReference>
<keyword evidence="4" id="KW-0732">Signal</keyword>
<evidence type="ECO:0000313" key="6">
    <source>
        <dbReference type="Proteomes" id="UP001310248"/>
    </source>
</evidence>
<evidence type="ECO:0000256" key="2">
    <source>
        <dbReference type="ARBA" id="ARBA00022722"/>
    </source>
</evidence>
<keyword evidence="3" id="KW-0378">Hydrolase</keyword>
<evidence type="ECO:0000256" key="4">
    <source>
        <dbReference type="SAM" id="SignalP"/>
    </source>
</evidence>
<dbReference type="PANTHER" id="PTHR33607">
    <property type="entry name" value="ENDONUCLEASE-1"/>
    <property type="match status" value="1"/>
</dbReference>
<dbReference type="RefSeq" id="WP_329776801.1">
    <property type="nucleotide sequence ID" value="NZ_JAYDYW010000017.1"/>
</dbReference>
<dbReference type="Proteomes" id="UP001310248">
    <property type="component" value="Unassembled WGS sequence"/>
</dbReference>
<keyword evidence="2" id="KW-0540">Nuclease</keyword>
<sequence>MYLKTALSSLGRYALLLALVSPMLVTAAGNQNIESFTTAKRLLLQGVYTEPSSRHTLYCGAKFDEQKNVTLPPGFATGKYLNRLRRYETEHVVPAENFGRSFVEWREGHPKCVNSKGKAYKGRRCAEKTNAEYRLMQADMYNLYPAIGAVNAARSNYNFTMLSAQASSFGTCDMRIEKRKVQPPEAARGPIARSYLYMDATYKRFNMSNSQRKLMEVWDKQYPVSPQECLRASRIARSQQNTNLILKSRCEQLNN</sequence>
<dbReference type="GO" id="GO:0004519">
    <property type="term" value="F:endonuclease activity"/>
    <property type="evidence" value="ECO:0007669"/>
    <property type="project" value="UniProtKB-KW"/>
</dbReference>
<feature type="signal peptide" evidence="4">
    <location>
        <begin position="1"/>
        <end position="27"/>
    </location>
</feature>
<feature type="chain" id="PRO_5045491061" evidence="4">
    <location>
        <begin position="28"/>
        <end position="255"/>
    </location>
</feature>
<dbReference type="Pfam" id="PF04231">
    <property type="entry name" value="Endonuclease_1"/>
    <property type="match status" value="1"/>
</dbReference>
<comment type="caution">
    <text evidence="5">The sequence shown here is derived from an EMBL/GenBank/DDBJ whole genome shotgun (WGS) entry which is preliminary data.</text>
</comment>
<dbReference type="EMBL" id="JAYDYW010000017">
    <property type="protein sequence ID" value="MEE1676066.1"/>
    <property type="molecule type" value="Genomic_DNA"/>
</dbReference>
<reference evidence="6" key="1">
    <citation type="submission" date="2023-07" db="EMBL/GenBank/DDBJ databases">
        <title>Draft genome sequence of Agarivorans aestuarii strain ZMCS4, a CAZymes producing bacteria isolated from the marine brown algae Clodostephus spongiosus.</title>
        <authorList>
            <person name="Lorente B."/>
            <person name="Cabral C."/>
            <person name="Frias J."/>
            <person name="Faria J."/>
            <person name="Toubarro D."/>
        </authorList>
    </citation>
    <scope>NUCLEOTIDE SEQUENCE [LARGE SCALE GENOMIC DNA]</scope>
    <source>
        <strain evidence="6">ZMCS4</strain>
    </source>
</reference>
<dbReference type="PANTHER" id="PTHR33607:SF2">
    <property type="entry name" value="ENDONUCLEASE-1"/>
    <property type="match status" value="1"/>
</dbReference>
<keyword evidence="5" id="KW-0255">Endonuclease</keyword>
<gene>
    <name evidence="5" type="ORF">SNR37_001393</name>
</gene>
<dbReference type="InterPro" id="IPR007346">
    <property type="entry name" value="Endonuclease-I"/>
</dbReference>
<comment type="similarity">
    <text evidence="1">Belongs to the EndA/NucM nuclease family.</text>
</comment>
<organism evidence="5 6">
    <name type="scientific">Agarivorans aestuarii</name>
    <dbReference type="NCBI Taxonomy" id="1563703"/>
    <lineage>
        <taxon>Bacteria</taxon>
        <taxon>Pseudomonadati</taxon>
        <taxon>Pseudomonadota</taxon>
        <taxon>Gammaproteobacteria</taxon>
        <taxon>Alteromonadales</taxon>
        <taxon>Alteromonadaceae</taxon>
        <taxon>Agarivorans</taxon>
    </lineage>
</organism>
<evidence type="ECO:0000313" key="5">
    <source>
        <dbReference type="EMBL" id="MEE1676066.1"/>
    </source>
</evidence>
<evidence type="ECO:0000256" key="3">
    <source>
        <dbReference type="ARBA" id="ARBA00022801"/>
    </source>
</evidence>
<evidence type="ECO:0000256" key="1">
    <source>
        <dbReference type="ARBA" id="ARBA00006429"/>
    </source>
</evidence>
<proteinExistence type="inferred from homology"/>